<sequence length="210" mass="22709">MTPPWDHNAYYQRVLLRQLPPRCERVLDVGCGAGAFAARLAARADHIDAIDKSAAMIEAARRRAPANVTCTLADVLETPLPAAHYDAIVSVTALHQLPLADALRQLAPALRPGGVLAAVALPRVDLPREAPTEMVAAAANRVLGAAFAALRAAGRGGWYGPDPVNEAMPKVFDPPLTTRQAREIAAAILPGARVRRLLFWRYLLLWRRPV</sequence>
<dbReference type="InterPro" id="IPR041698">
    <property type="entry name" value="Methyltransf_25"/>
</dbReference>
<comment type="caution">
    <text evidence="5">The sequence shown here is derived from an EMBL/GenBank/DDBJ whole genome shotgun (WGS) entry which is preliminary data.</text>
</comment>
<dbReference type="Proteomes" id="UP000193285">
    <property type="component" value="Unassembled WGS sequence"/>
</dbReference>
<feature type="domain" description="Methyltransferase" evidence="4">
    <location>
        <begin position="26"/>
        <end position="114"/>
    </location>
</feature>
<dbReference type="PANTHER" id="PTHR43464:SF19">
    <property type="entry name" value="UBIQUINONE BIOSYNTHESIS O-METHYLTRANSFERASE, MITOCHONDRIAL"/>
    <property type="match status" value="1"/>
</dbReference>
<dbReference type="PANTHER" id="PTHR43464">
    <property type="entry name" value="METHYLTRANSFERASE"/>
    <property type="match status" value="1"/>
</dbReference>
<dbReference type="OrthoDB" id="6064711at2"/>
<evidence type="ECO:0000256" key="1">
    <source>
        <dbReference type="ARBA" id="ARBA00022603"/>
    </source>
</evidence>
<evidence type="ECO:0000313" key="5">
    <source>
        <dbReference type="EMBL" id="ORW42165.1"/>
    </source>
</evidence>
<name>A0A1X2A6U0_9MYCO</name>
<keyword evidence="1 5" id="KW-0489">Methyltransferase</keyword>
<organism evidence="5 6">
    <name type="scientific">Mycobacterium paraense</name>
    <dbReference type="NCBI Taxonomy" id="767916"/>
    <lineage>
        <taxon>Bacteria</taxon>
        <taxon>Bacillati</taxon>
        <taxon>Actinomycetota</taxon>
        <taxon>Actinomycetes</taxon>
        <taxon>Mycobacteriales</taxon>
        <taxon>Mycobacteriaceae</taxon>
        <taxon>Mycobacterium</taxon>
        <taxon>Mycobacterium simiae complex</taxon>
    </lineage>
</organism>
<dbReference type="GO" id="GO:0008168">
    <property type="term" value="F:methyltransferase activity"/>
    <property type="evidence" value="ECO:0007669"/>
    <property type="project" value="UniProtKB-KW"/>
</dbReference>
<dbReference type="InterPro" id="IPR029063">
    <property type="entry name" value="SAM-dependent_MTases_sf"/>
</dbReference>
<reference evidence="5 6" key="1">
    <citation type="journal article" date="2015" name="Emerg. Microbes Infect.">
        <title>Characterization of 17 strains belonging to the Mycobacterium simiae complex and description of Mycobacterium paraense sp. nov.</title>
        <authorList>
            <person name="Fusco da Costa A.R."/>
            <person name="Fedrizzi T."/>
            <person name="Lopes M.L."/>
            <person name="Pecorari M."/>
            <person name="Oliveira da Costa W.L."/>
            <person name="Giacobazzi E."/>
            <person name="da Costa Bahia J.R."/>
            <person name="De Sanctis V."/>
            <person name="Batista Lima K.V."/>
            <person name="Bertorelli R."/>
            <person name="Grottola A."/>
            <person name="Fabio A."/>
            <person name="Mariottini A."/>
            <person name="Ferretti P."/>
            <person name="Di Leva F."/>
            <person name="Fregni Serpini G."/>
            <person name="Tagliazucchi S."/>
            <person name="Rumpianesi F."/>
            <person name="Jousson O."/>
            <person name="Segata N."/>
            <person name="Tortoli E."/>
        </authorList>
    </citation>
    <scope>NUCLEOTIDE SEQUENCE [LARGE SCALE GENOMIC DNA]</scope>
    <source>
        <strain evidence="5 6">IEC33</strain>
    </source>
</reference>
<dbReference type="SUPFAM" id="SSF53335">
    <property type="entry name" value="S-adenosyl-L-methionine-dependent methyltransferases"/>
    <property type="match status" value="1"/>
</dbReference>
<gene>
    <name evidence="5" type="ORF">AWB90_19685</name>
</gene>
<dbReference type="Pfam" id="PF13649">
    <property type="entry name" value="Methyltransf_25"/>
    <property type="match status" value="1"/>
</dbReference>
<dbReference type="CDD" id="cd02440">
    <property type="entry name" value="AdoMet_MTases"/>
    <property type="match status" value="1"/>
</dbReference>
<dbReference type="AlphaFoldDB" id="A0A1X2A6U0"/>
<proteinExistence type="predicted"/>
<evidence type="ECO:0000256" key="2">
    <source>
        <dbReference type="ARBA" id="ARBA00022679"/>
    </source>
</evidence>
<keyword evidence="3" id="KW-0949">S-adenosyl-L-methionine</keyword>
<dbReference type="RefSeq" id="WP_085245692.1">
    <property type="nucleotide sequence ID" value="NZ_LQPN01000062.1"/>
</dbReference>
<dbReference type="Gene3D" id="3.40.50.150">
    <property type="entry name" value="Vaccinia Virus protein VP39"/>
    <property type="match status" value="1"/>
</dbReference>
<dbReference type="STRING" id="767916.AWB91_23530"/>
<evidence type="ECO:0000259" key="4">
    <source>
        <dbReference type="Pfam" id="PF13649"/>
    </source>
</evidence>
<dbReference type="EMBL" id="LQPN01000062">
    <property type="protein sequence ID" value="ORW42165.1"/>
    <property type="molecule type" value="Genomic_DNA"/>
</dbReference>
<protein>
    <submittedName>
        <fullName evidence="5">Methyltransferase</fullName>
    </submittedName>
</protein>
<accession>A0A1X2A6U0</accession>
<dbReference type="GO" id="GO:0032259">
    <property type="term" value="P:methylation"/>
    <property type="evidence" value="ECO:0007669"/>
    <property type="project" value="UniProtKB-KW"/>
</dbReference>
<evidence type="ECO:0000313" key="6">
    <source>
        <dbReference type="Proteomes" id="UP000193285"/>
    </source>
</evidence>
<evidence type="ECO:0000256" key="3">
    <source>
        <dbReference type="ARBA" id="ARBA00022691"/>
    </source>
</evidence>
<keyword evidence="2 5" id="KW-0808">Transferase</keyword>